<dbReference type="RefSeq" id="WP_096260160.1">
    <property type="nucleotide sequence ID" value="NZ_BDME01000007.1"/>
</dbReference>
<keyword evidence="1" id="KW-1133">Transmembrane helix</keyword>
<gene>
    <name evidence="3" type="ORF">LNAT_P1631</name>
</gene>
<dbReference type="InterPro" id="IPR000620">
    <property type="entry name" value="EamA_dom"/>
</dbReference>
<feature type="transmembrane region" description="Helical" evidence="1">
    <location>
        <begin position="201"/>
        <end position="221"/>
    </location>
</feature>
<organism evidence="3 4">
    <name type="scientific">Lebetimonas natsushimae</name>
    <dbReference type="NCBI Taxonomy" id="1936991"/>
    <lineage>
        <taxon>Bacteria</taxon>
        <taxon>Pseudomonadati</taxon>
        <taxon>Campylobacterota</taxon>
        <taxon>Epsilonproteobacteria</taxon>
        <taxon>Nautiliales</taxon>
        <taxon>Nautiliaceae</taxon>
        <taxon>Lebetimonas</taxon>
    </lineage>
</organism>
<dbReference type="GO" id="GO:0016020">
    <property type="term" value="C:membrane"/>
    <property type="evidence" value="ECO:0007669"/>
    <property type="project" value="InterPro"/>
</dbReference>
<feature type="transmembrane region" description="Helical" evidence="1">
    <location>
        <begin position="90"/>
        <end position="112"/>
    </location>
</feature>
<dbReference type="PANTHER" id="PTHR22911:SF102">
    <property type="entry name" value="MEMBRANE PROTEIN"/>
    <property type="match status" value="1"/>
</dbReference>
<dbReference type="AlphaFoldDB" id="A0A292YID9"/>
<dbReference type="Pfam" id="PF00892">
    <property type="entry name" value="EamA"/>
    <property type="match status" value="2"/>
</dbReference>
<keyword evidence="1" id="KW-0812">Transmembrane</keyword>
<dbReference type="Proteomes" id="UP000217944">
    <property type="component" value="Unassembled WGS sequence"/>
</dbReference>
<comment type="caution">
    <text evidence="3">The sequence shown here is derived from an EMBL/GenBank/DDBJ whole genome shotgun (WGS) entry which is preliminary data.</text>
</comment>
<dbReference type="Gene3D" id="1.10.3730.20">
    <property type="match status" value="1"/>
</dbReference>
<dbReference type="PANTHER" id="PTHR22911">
    <property type="entry name" value="ACYL-MALONYL CONDENSING ENZYME-RELATED"/>
    <property type="match status" value="1"/>
</dbReference>
<feature type="transmembrane region" description="Helical" evidence="1">
    <location>
        <begin position="62"/>
        <end position="84"/>
    </location>
</feature>
<feature type="transmembrane region" description="Helical" evidence="1">
    <location>
        <begin position="7"/>
        <end position="25"/>
    </location>
</feature>
<sequence length="294" mass="33257">MKKRGLIEMFTAAFLWGSTPIMSILSHLPSGVFVFLRVIFAFPFLLYFAIKKTGFKELLKLKPFWPVFLSGVMLSLNWIFLFWAVNFISISTVIVMYYTGPIFTIILSVIFLREKLTKNLIIAVFLAFLGVLFSVKGEIEINKYVLIAIFSGVFYGLLGFFSKIATKYHKAIDVTAWQVFISIFLTFPFLFINDFNLTTEAVIVSAITGIVHTAIALFLWYDSLNYIKVTTASIIAFSDLFFAILLAWIVLGQVPNVYQIIGGILVFFAGVFMSVGEIKKPVLRKFVLEEGKEG</sequence>
<evidence type="ECO:0000313" key="4">
    <source>
        <dbReference type="Proteomes" id="UP000217944"/>
    </source>
</evidence>
<feature type="transmembrane region" description="Helical" evidence="1">
    <location>
        <begin position="257"/>
        <end position="275"/>
    </location>
</feature>
<feature type="transmembrane region" description="Helical" evidence="1">
    <location>
        <begin position="174"/>
        <end position="195"/>
    </location>
</feature>
<feature type="domain" description="EamA" evidence="2">
    <location>
        <begin position="143"/>
        <end position="273"/>
    </location>
</feature>
<keyword evidence="4" id="KW-1185">Reference proteome</keyword>
<dbReference type="OrthoDB" id="9814238at2"/>
<keyword evidence="1" id="KW-0472">Membrane</keyword>
<dbReference type="EMBL" id="BDME01000007">
    <property type="protein sequence ID" value="GAX88335.1"/>
    <property type="molecule type" value="Genomic_DNA"/>
</dbReference>
<feature type="transmembrane region" description="Helical" evidence="1">
    <location>
        <begin position="31"/>
        <end position="50"/>
    </location>
</feature>
<feature type="transmembrane region" description="Helical" evidence="1">
    <location>
        <begin position="233"/>
        <end position="251"/>
    </location>
</feature>
<feature type="transmembrane region" description="Helical" evidence="1">
    <location>
        <begin position="119"/>
        <end position="135"/>
    </location>
</feature>
<dbReference type="SUPFAM" id="SSF103481">
    <property type="entry name" value="Multidrug resistance efflux transporter EmrE"/>
    <property type="match status" value="2"/>
</dbReference>
<proteinExistence type="predicted"/>
<reference evidence="3 4" key="1">
    <citation type="journal article" date="2017" name="Syst. Appl. Microbiol.">
        <title>Lebetimonas natsushimae sp. nov., a novel strictly anaerobic, moderately thermophilic chemoautotroph isolated from a deep-sea hydrothermal vent polychaete nest in the Mid-Okinawa Trough.</title>
        <authorList>
            <person name="Nagata R."/>
            <person name="Takaki Y."/>
            <person name="Tame A."/>
            <person name="Nunoura T."/>
            <person name="Muto H."/>
            <person name="Mino S."/>
            <person name="Sawayama S."/>
            <person name="Takai K."/>
            <person name="Nakagawa S."/>
        </authorList>
    </citation>
    <scope>NUCLEOTIDE SEQUENCE [LARGE SCALE GENOMIC DNA]</scope>
    <source>
        <strain evidence="3 4">HS1857</strain>
    </source>
</reference>
<dbReference type="InterPro" id="IPR037185">
    <property type="entry name" value="EmrE-like"/>
</dbReference>
<evidence type="ECO:0000256" key="1">
    <source>
        <dbReference type="SAM" id="Phobius"/>
    </source>
</evidence>
<protein>
    <recommendedName>
        <fullName evidence="2">EamA domain-containing protein</fullName>
    </recommendedName>
</protein>
<evidence type="ECO:0000259" key="2">
    <source>
        <dbReference type="Pfam" id="PF00892"/>
    </source>
</evidence>
<name>A0A292YID9_9BACT</name>
<feature type="domain" description="EamA" evidence="2">
    <location>
        <begin position="4"/>
        <end position="134"/>
    </location>
</feature>
<accession>A0A292YID9</accession>
<feature type="transmembrane region" description="Helical" evidence="1">
    <location>
        <begin position="141"/>
        <end position="162"/>
    </location>
</feature>
<evidence type="ECO:0000313" key="3">
    <source>
        <dbReference type="EMBL" id="GAX88335.1"/>
    </source>
</evidence>